<dbReference type="RefSeq" id="XP_002895678.1">
    <property type="nucleotide sequence ID" value="XM_002895632.1"/>
</dbReference>
<keyword evidence="3" id="KW-1185">Reference proteome</keyword>
<dbReference type="HOGENOM" id="CLU_002206_0_0_1"/>
<evidence type="ECO:0000313" key="2">
    <source>
        <dbReference type="EMBL" id="EEY55140.1"/>
    </source>
</evidence>
<protein>
    <submittedName>
        <fullName evidence="2">Uncharacterized protein</fullName>
    </submittedName>
</protein>
<dbReference type="eggNOG" id="ENOG502SE6W">
    <property type="taxonomic scope" value="Eukaryota"/>
</dbReference>
<proteinExistence type="predicted"/>
<keyword evidence="1" id="KW-0175">Coiled coil</keyword>
<sequence length="1868" mass="225294">MAHDQGEACIYVKQSVLRELEQERCRLKWQLSRALQTSDTCAAELEASKAKVKDLLTIVELNKGVAGLPVAVQRSHDRDVKRRAELDSLHYTNQQQCQRYVDLALRSMNRRVRFRQQRVVFQSLQQVVQLRTRRRGALLRLHTRIRLRILRQSLYGWKQVDGDCTIESAKVYPVQLTKWDYEQIRRWQLLRKMWRNWERAVRWKRRQRDLLILPSQRLVRSVFVTWASRIGLLRQGRISLRRLLVRHNRRLLQLGLTRFRLRCAETSAHEWAEVLKTAHNAMEEERKLQQQLSELQAQRREALAQRECKYRAWMILRCYVIQLRKKTAIAVQFQKLQHHQRVMRRFVTSWKNEARRSKRIKTLISTRDERRTYSTKASCFKLLVWTLRRSRQQRFRLRALMFKLQRLWLMRGWLGLRIRSAVQECKAAAHVEMWQFSQQVEATQASYLGDIRRSRRSALKFQVTCALVMADKNQEKLLRRVLRSWSTHTATHARRRRALKRLMCRTRGQALRSALGKWVLFDQYASTRSSQQDQFRQTRRHRVVVLGFIMWKRFTHQKLLSKLATYRLRSCFRVWCHWHYLRQQRARCLGRFLKRTRGRWQRQAFQSWKIKNDQHVEVCANRYAAEHELVSRLWRRWIGYVAFRLQNQIRARRCLQAWLQYSKLMARRRAAVRRLYHRHCIRSLGIKWRHWIRASMSATITRLDAVTIRTQEQVHKVVRSTGRASILRRIIRKWRLVSVEATRQQRRRDLFTEKRRYMALQGTMRRWQTRITSCSLSKQRRTLRLLLNRLQLSLERQAFRLWERRARAHTLFERDRVSAELFRRSEVRVLVLTEKIQTERERRIVFSAWRSIAFRKKTIWKFLHSILLKYQQRLLQMSWSWWTSHTRTQRGVAHLNVMIAQRLKAAAWRKLTQMYHHHGLRVTGARLAGAIWHKIVLRHAWGHWKRIDNIVSSHAALEEEKASSTQSMLALKEVFARRHHKKRVLTELFATWKQQTAHIKRFRHQLCVALGRLVEATPVYHFHKWRTIIERQSYLDLLLSRVVKRQRIRKMRSALGHWRRWAREMVHRQQLEQTEHALSHQREVSAKRIAVQRRRYVVEQRAALSHRRIRRLRQSIWRAWRHLVCQSRRRAQIILKISNSTRVVLLAHGFNQLDRWCDWRHDVDHTAIRLVRIHELWQSRRGFSALRQHQHEAIRRQSVMAASAFSTHNTRQRERQIQRMRAVSLVLQRKTNSALYDRFFSRWVMYAKIQTHTKSMIKLARARSLKRIERSCFVKWKRHTRYSVTLRQKLHRCQQNWQLRRQKRVWNAWVNFTQHSRGVKHAVYDKLIICALRHSLQDAWGRWKAYTRHANDLMDAHRVAQWEHATAKRDKLIDTLEDKHERLLLRAAQLGQQNNALRRLLVSSAATRIDRVLELGRKIRVSIALKVWKHKLEQVRMLQSRLKALGSRYQRLALRRWQSTILHSRAAEEVKRVQLDMTEWAARIAHACSTQWLKRRAFMSWRAVGRAHREINRRLVVAQRRRDLKCIRTCWTSWKSMIDVRTRQHAAATASLVKKRLLAVLQAYWQWKSAHKRSRIAKLNAVHCLVLLRRVWQRQVTINAWNQWRNFAAEVETALLRTGLVLTGLEYERAKDSHTWSQLLLRTFSHWKLYAHSRRERRDGHTHSFAVRSRQKLLHRHFRNWKRRTIWNQARSVPLCRMERHLRHHYRALTKFAFWVWFTRVQRLPSMATQLQAASKHFTPAADVPARIARAVLTDLQLAERQLQRSKQRSAWRLVNATVRNARRRTLQTAFDRLAAVRSSRRLKHTASARAFVDKMTMALLRSGFQRWKDQYLALAIDEAEATQQELLRALRHVTSYRQTLGPYASQR</sequence>
<feature type="coiled-coil region" evidence="1">
    <location>
        <begin position="278"/>
        <end position="305"/>
    </location>
</feature>
<dbReference type="EMBL" id="DS028263">
    <property type="protein sequence ID" value="EEY55140.1"/>
    <property type="molecule type" value="Genomic_DNA"/>
</dbReference>
<evidence type="ECO:0000256" key="1">
    <source>
        <dbReference type="SAM" id="Coils"/>
    </source>
</evidence>
<dbReference type="OMA" id="EVSAHEW"/>
<dbReference type="KEGG" id="pif:PITG_20506"/>
<dbReference type="GeneID" id="9480350"/>
<evidence type="ECO:0000313" key="3">
    <source>
        <dbReference type="Proteomes" id="UP000006643"/>
    </source>
</evidence>
<name>D0P1Z6_PHYIT</name>
<dbReference type="OrthoDB" id="119082at2759"/>
<gene>
    <name evidence="2" type="ORF">PITG_20506</name>
</gene>
<reference evidence="3" key="1">
    <citation type="journal article" date="2009" name="Nature">
        <title>Genome sequence and analysis of the Irish potato famine pathogen Phytophthora infestans.</title>
        <authorList>
            <consortium name="The Broad Institute Genome Sequencing Platform"/>
            <person name="Haas B.J."/>
            <person name="Kamoun S."/>
            <person name="Zody M.C."/>
            <person name="Jiang R.H."/>
            <person name="Handsaker R.E."/>
            <person name="Cano L.M."/>
            <person name="Grabherr M."/>
            <person name="Kodira C.D."/>
            <person name="Raffaele S."/>
            <person name="Torto-Alalibo T."/>
            <person name="Bozkurt T.O."/>
            <person name="Ah-Fong A.M."/>
            <person name="Alvarado L."/>
            <person name="Anderson V.L."/>
            <person name="Armstrong M.R."/>
            <person name="Avrova A."/>
            <person name="Baxter L."/>
            <person name="Beynon J."/>
            <person name="Boevink P.C."/>
            <person name="Bollmann S.R."/>
            <person name="Bos J.I."/>
            <person name="Bulone V."/>
            <person name="Cai G."/>
            <person name="Cakir C."/>
            <person name="Carrington J.C."/>
            <person name="Chawner M."/>
            <person name="Conti L."/>
            <person name="Costanzo S."/>
            <person name="Ewan R."/>
            <person name="Fahlgren N."/>
            <person name="Fischbach M.A."/>
            <person name="Fugelstad J."/>
            <person name="Gilroy E.M."/>
            <person name="Gnerre S."/>
            <person name="Green P.J."/>
            <person name="Grenville-Briggs L.J."/>
            <person name="Griffith J."/>
            <person name="Grunwald N.J."/>
            <person name="Horn K."/>
            <person name="Horner N.R."/>
            <person name="Hu C.H."/>
            <person name="Huitema E."/>
            <person name="Jeong D.H."/>
            <person name="Jones A.M."/>
            <person name="Jones J.D."/>
            <person name="Jones R.W."/>
            <person name="Karlsson E.K."/>
            <person name="Kunjeti S.G."/>
            <person name="Lamour K."/>
            <person name="Liu Z."/>
            <person name="Ma L."/>
            <person name="Maclean D."/>
            <person name="Chibucos M.C."/>
            <person name="McDonald H."/>
            <person name="McWalters J."/>
            <person name="Meijer H.J."/>
            <person name="Morgan W."/>
            <person name="Morris P.F."/>
            <person name="Munro C.A."/>
            <person name="O'Neill K."/>
            <person name="Ospina-Giraldo M."/>
            <person name="Pinzon A."/>
            <person name="Pritchard L."/>
            <person name="Ramsahoye B."/>
            <person name="Ren Q."/>
            <person name="Restrepo S."/>
            <person name="Roy S."/>
            <person name="Sadanandom A."/>
            <person name="Savidor A."/>
            <person name="Schornack S."/>
            <person name="Schwartz D.C."/>
            <person name="Schumann U.D."/>
            <person name="Schwessinger B."/>
            <person name="Seyer L."/>
            <person name="Sharpe T."/>
            <person name="Silvar C."/>
            <person name="Song J."/>
            <person name="Studholme D.J."/>
            <person name="Sykes S."/>
            <person name="Thines M."/>
            <person name="van de Vondervoort P.J."/>
            <person name="Phuntumart V."/>
            <person name="Wawra S."/>
            <person name="Weide R."/>
            <person name="Win J."/>
            <person name="Young C."/>
            <person name="Zhou S."/>
            <person name="Fry W."/>
            <person name="Meyers B.C."/>
            <person name="van West P."/>
            <person name="Ristaino J."/>
            <person name="Govers F."/>
            <person name="Birch P.R."/>
            <person name="Whisson S.C."/>
            <person name="Judelson H.S."/>
            <person name="Nusbaum C."/>
        </authorList>
    </citation>
    <scope>NUCLEOTIDE SEQUENCE [LARGE SCALE GENOMIC DNA]</scope>
    <source>
        <strain evidence="3">T30-4</strain>
    </source>
</reference>
<dbReference type="VEuPathDB" id="FungiDB:PITG_20506"/>
<dbReference type="InParanoid" id="D0P1Z6"/>
<accession>D0P1Z6</accession>
<organism evidence="2 3">
    <name type="scientific">Phytophthora infestans (strain T30-4)</name>
    <name type="common">Potato late blight agent</name>
    <dbReference type="NCBI Taxonomy" id="403677"/>
    <lineage>
        <taxon>Eukaryota</taxon>
        <taxon>Sar</taxon>
        <taxon>Stramenopiles</taxon>
        <taxon>Oomycota</taxon>
        <taxon>Peronosporomycetes</taxon>
        <taxon>Peronosporales</taxon>
        <taxon>Peronosporaceae</taxon>
        <taxon>Phytophthora</taxon>
    </lineage>
</organism>
<dbReference type="Proteomes" id="UP000006643">
    <property type="component" value="Unassembled WGS sequence"/>
</dbReference>